<evidence type="ECO:0000256" key="1">
    <source>
        <dbReference type="SAM" id="SignalP"/>
    </source>
</evidence>
<feature type="chain" id="PRO_5004270271" description="Secreted protein" evidence="1">
    <location>
        <begin position="18"/>
        <end position="85"/>
    </location>
</feature>
<dbReference type="Proteomes" id="UP000000763">
    <property type="component" value="Chromosome 7"/>
</dbReference>
<dbReference type="AlphaFoldDB" id="Q69RK8"/>
<keyword evidence="1" id="KW-0732">Signal</keyword>
<name>Q69RK8_ORYSJ</name>
<gene>
    <name evidence="2" type="primary">P0003B09.42</name>
</gene>
<reference evidence="3" key="1">
    <citation type="journal article" date="2005" name="Nature">
        <title>The map-based sequence of the rice genome.</title>
        <authorList>
            <consortium name="International rice genome sequencing project (IRGSP)"/>
            <person name="Matsumoto T."/>
            <person name="Wu J."/>
            <person name="Kanamori H."/>
            <person name="Katayose Y."/>
            <person name="Fujisawa M."/>
            <person name="Namiki N."/>
            <person name="Mizuno H."/>
            <person name="Yamamoto K."/>
            <person name="Antonio B.A."/>
            <person name="Baba T."/>
            <person name="Sakata K."/>
            <person name="Nagamura Y."/>
            <person name="Aoki H."/>
            <person name="Arikawa K."/>
            <person name="Arita K."/>
            <person name="Bito T."/>
            <person name="Chiden Y."/>
            <person name="Fujitsuka N."/>
            <person name="Fukunaka R."/>
            <person name="Hamada M."/>
            <person name="Harada C."/>
            <person name="Hayashi A."/>
            <person name="Hijishita S."/>
            <person name="Honda M."/>
            <person name="Hosokawa S."/>
            <person name="Ichikawa Y."/>
            <person name="Idonuma A."/>
            <person name="Iijima M."/>
            <person name="Ikeda M."/>
            <person name="Ikeno M."/>
            <person name="Ito K."/>
            <person name="Ito S."/>
            <person name="Ito T."/>
            <person name="Ito Y."/>
            <person name="Ito Y."/>
            <person name="Iwabuchi A."/>
            <person name="Kamiya K."/>
            <person name="Karasawa W."/>
            <person name="Kurita K."/>
            <person name="Katagiri S."/>
            <person name="Kikuta A."/>
            <person name="Kobayashi H."/>
            <person name="Kobayashi N."/>
            <person name="Machita K."/>
            <person name="Maehara T."/>
            <person name="Masukawa M."/>
            <person name="Mizubayashi T."/>
            <person name="Mukai Y."/>
            <person name="Nagasaki H."/>
            <person name="Nagata Y."/>
            <person name="Naito S."/>
            <person name="Nakashima M."/>
            <person name="Nakama Y."/>
            <person name="Nakamichi Y."/>
            <person name="Nakamura M."/>
            <person name="Meguro A."/>
            <person name="Negishi M."/>
            <person name="Ohta I."/>
            <person name="Ohta T."/>
            <person name="Okamoto M."/>
            <person name="Ono N."/>
            <person name="Saji S."/>
            <person name="Sakaguchi M."/>
            <person name="Sakai K."/>
            <person name="Shibata M."/>
            <person name="Shimokawa T."/>
            <person name="Song J."/>
            <person name="Takazaki Y."/>
            <person name="Terasawa K."/>
            <person name="Tsugane M."/>
            <person name="Tsuji K."/>
            <person name="Ueda S."/>
            <person name="Waki K."/>
            <person name="Yamagata H."/>
            <person name="Yamamoto M."/>
            <person name="Yamamoto S."/>
            <person name="Yamane H."/>
            <person name="Yoshiki S."/>
            <person name="Yoshihara R."/>
            <person name="Yukawa K."/>
            <person name="Zhong H."/>
            <person name="Yano M."/>
            <person name="Yuan Q."/>
            <person name="Ouyang S."/>
            <person name="Liu J."/>
            <person name="Jones K.M."/>
            <person name="Gansberger K."/>
            <person name="Moffat K."/>
            <person name="Hill J."/>
            <person name="Bera J."/>
            <person name="Fadrosh D."/>
            <person name="Jin S."/>
            <person name="Johri S."/>
            <person name="Kim M."/>
            <person name="Overton L."/>
            <person name="Reardon M."/>
            <person name="Tsitrin T."/>
            <person name="Vuong H."/>
            <person name="Weaver B."/>
            <person name="Ciecko A."/>
            <person name="Tallon L."/>
            <person name="Jackson J."/>
            <person name="Pai G."/>
            <person name="Aken S.V."/>
            <person name="Utterback T."/>
            <person name="Reidmuller S."/>
            <person name="Feldblyum T."/>
            <person name="Hsiao J."/>
            <person name="Zismann V."/>
            <person name="Iobst S."/>
            <person name="de Vazeille A.R."/>
            <person name="Buell C.R."/>
            <person name="Ying K."/>
            <person name="Li Y."/>
            <person name="Lu T."/>
            <person name="Huang Y."/>
            <person name="Zhao Q."/>
            <person name="Feng Q."/>
            <person name="Zhang L."/>
            <person name="Zhu J."/>
            <person name="Weng Q."/>
            <person name="Mu J."/>
            <person name="Lu Y."/>
            <person name="Fan D."/>
            <person name="Liu Y."/>
            <person name="Guan J."/>
            <person name="Zhang Y."/>
            <person name="Yu S."/>
            <person name="Liu X."/>
            <person name="Zhang Y."/>
            <person name="Hong G."/>
            <person name="Han B."/>
            <person name="Choisne N."/>
            <person name="Demange N."/>
            <person name="Orjeda G."/>
            <person name="Samain S."/>
            <person name="Cattolico L."/>
            <person name="Pelletier E."/>
            <person name="Couloux A."/>
            <person name="Segurens B."/>
            <person name="Wincker P."/>
            <person name="D'Hont A."/>
            <person name="Scarpelli C."/>
            <person name="Weissenbach J."/>
            <person name="Salanoubat M."/>
            <person name="Quetier F."/>
            <person name="Yu Y."/>
            <person name="Kim H.R."/>
            <person name="Rambo T."/>
            <person name="Currie J."/>
            <person name="Collura K."/>
            <person name="Luo M."/>
            <person name="Yang T."/>
            <person name="Ammiraju J.S.S."/>
            <person name="Engler F."/>
            <person name="Soderlund C."/>
            <person name="Wing R.A."/>
            <person name="Palmer L.E."/>
            <person name="de la Bastide M."/>
            <person name="Spiegel L."/>
            <person name="Nascimento L."/>
            <person name="Zutavern T."/>
            <person name="O'Shaughnessy A."/>
            <person name="Dike S."/>
            <person name="Dedhia N."/>
            <person name="Preston R."/>
            <person name="Balija V."/>
            <person name="McCombie W.R."/>
            <person name="Chow T."/>
            <person name="Chen H."/>
            <person name="Chung M."/>
            <person name="Chen C."/>
            <person name="Shaw J."/>
            <person name="Wu H."/>
            <person name="Hsiao K."/>
            <person name="Chao Y."/>
            <person name="Chu M."/>
            <person name="Cheng C."/>
            <person name="Hour A."/>
            <person name="Lee P."/>
            <person name="Lin S."/>
            <person name="Lin Y."/>
            <person name="Liou J."/>
            <person name="Liu S."/>
            <person name="Hsing Y."/>
            <person name="Raghuvanshi S."/>
            <person name="Mohanty A."/>
            <person name="Bharti A.K."/>
            <person name="Gaur A."/>
            <person name="Gupta V."/>
            <person name="Kumar D."/>
            <person name="Ravi V."/>
            <person name="Vij S."/>
            <person name="Kapur A."/>
            <person name="Khurana P."/>
            <person name="Khurana P."/>
            <person name="Khurana J.P."/>
            <person name="Tyagi A.K."/>
            <person name="Gaikwad K."/>
            <person name="Singh A."/>
            <person name="Dalal V."/>
            <person name="Srivastava S."/>
            <person name="Dixit A."/>
            <person name="Pal A.K."/>
            <person name="Ghazi I.A."/>
            <person name="Yadav M."/>
            <person name="Pandit A."/>
            <person name="Bhargava A."/>
            <person name="Sureshbabu K."/>
            <person name="Batra K."/>
            <person name="Sharma T.R."/>
            <person name="Mohapatra T."/>
            <person name="Singh N.K."/>
            <person name="Messing J."/>
            <person name="Nelson A.B."/>
            <person name="Fuks G."/>
            <person name="Kavchok S."/>
            <person name="Keizer G."/>
            <person name="Linton E."/>
            <person name="Llaca V."/>
            <person name="Song R."/>
            <person name="Tanyolac B."/>
            <person name="Young S."/>
            <person name="Ho-Il K."/>
            <person name="Hahn J.H."/>
            <person name="Sangsakoo G."/>
            <person name="Vanavichit A."/>
            <person name="de Mattos Luiz.A.T."/>
            <person name="Zimmer P.D."/>
            <person name="Malone G."/>
            <person name="Dellagostin O."/>
            <person name="de Oliveira A.C."/>
            <person name="Bevan M."/>
            <person name="Bancroft I."/>
            <person name="Minx P."/>
            <person name="Cordum H."/>
            <person name="Wilson R."/>
            <person name="Cheng Z."/>
            <person name="Jin W."/>
            <person name="Jiang J."/>
            <person name="Leong S.A."/>
            <person name="Iwama H."/>
            <person name="Gojobori T."/>
            <person name="Itoh T."/>
            <person name="Niimura Y."/>
            <person name="Fujii Y."/>
            <person name="Habara T."/>
            <person name="Sakai H."/>
            <person name="Sato Y."/>
            <person name="Wilson G."/>
            <person name="Kumar K."/>
            <person name="McCouch S."/>
            <person name="Juretic N."/>
            <person name="Hoen D."/>
            <person name="Wright S."/>
            <person name="Bruskiewich R."/>
            <person name="Bureau T."/>
            <person name="Miyao A."/>
            <person name="Hirochika H."/>
            <person name="Nishikawa T."/>
            <person name="Kadowaki K."/>
            <person name="Sugiura M."/>
            <person name="Burr B."/>
            <person name="Sasaki T."/>
        </authorList>
    </citation>
    <scope>NUCLEOTIDE SEQUENCE [LARGE SCALE GENOMIC DNA]</scope>
    <source>
        <strain evidence="3">cv. Nipponbare</strain>
    </source>
</reference>
<dbReference type="EMBL" id="AP005180">
    <property type="protein sequence ID" value="BAD31087.1"/>
    <property type="molecule type" value="Genomic_DNA"/>
</dbReference>
<protein>
    <recommendedName>
        <fullName evidence="4">Secreted protein</fullName>
    </recommendedName>
</protein>
<organism evidence="2 3">
    <name type="scientific">Oryza sativa subsp. japonica</name>
    <name type="common">Rice</name>
    <dbReference type="NCBI Taxonomy" id="39947"/>
    <lineage>
        <taxon>Eukaryota</taxon>
        <taxon>Viridiplantae</taxon>
        <taxon>Streptophyta</taxon>
        <taxon>Embryophyta</taxon>
        <taxon>Tracheophyta</taxon>
        <taxon>Spermatophyta</taxon>
        <taxon>Magnoliopsida</taxon>
        <taxon>Liliopsida</taxon>
        <taxon>Poales</taxon>
        <taxon>Poaceae</taxon>
        <taxon>BOP clade</taxon>
        <taxon>Oryzoideae</taxon>
        <taxon>Oryzeae</taxon>
        <taxon>Oryzinae</taxon>
        <taxon>Oryza</taxon>
        <taxon>Oryza sativa</taxon>
    </lineage>
</organism>
<accession>Q69RK8</accession>
<evidence type="ECO:0000313" key="2">
    <source>
        <dbReference type="EMBL" id="BAD31087.1"/>
    </source>
</evidence>
<reference evidence="3" key="2">
    <citation type="journal article" date="2008" name="Nucleic Acids Res.">
        <title>The rice annotation project database (RAP-DB): 2008 update.</title>
        <authorList>
            <consortium name="The rice annotation project (RAP)"/>
        </authorList>
    </citation>
    <scope>GENOME REANNOTATION</scope>
    <source>
        <strain evidence="3">cv. Nipponbare</strain>
    </source>
</reference>
<proteinExistence type="predicted"/>
<feature type="signal peptide" evidence="1">
    <location>
        <begin position="1"/>
        <end position="17"/>
    </location>
</feature>
<sequence length="85" mass="8947">MGAPGHAPCHVLTQALACSLLPECALLRTRIGRTTVISRAITTSTPTSNLLWDTVDRKHGGLGDLLNSNAGPRLALSESRACQLV</sequence>
<evidence type="ECO:0000313" key="3">
    <source>
        <dbReference type="Proteomes" id="UP000000763"/>
    </source>
</evidence>
<evidence type="ECO:0008006" key="4">
    <source>
        <dbReference type="Google" id="ProtNLM"/>
    </source>
</evidence>